<dbReference type="Gene3D" id="3.40.80.10">
    <property type="entry name" value="Peptidoglycan recognition protein-like"/>
    <property type="match status" value="1"/>
</dbReference>
<feature type="chain" id="PRO_5003689669" evidence="2">
    <location>
        <begin position="26"/>
        <end position="821"/>
    </location>
</feature>
<evidence type="ECO:0000259" key="3">
    <source>
        <dbReference type="SMART" id="SM00701"/>
    </source>
</evidence>
<feature type="signal peptide" evidence="2">
    <location>
        <begin position="1"/>
        <end position="25"/>
    </location>
</feature>
<dbReference type="PATRIC" id="fig|477641.3.peg.4429"/>
<dbReference type="eggNOG" id="COG5479">
    <property type="taxonomic scope" value="Bacteria"/>
</dbReference>
<evidence type="ECO:0000313" key="4">
    <source>
        <dbReference type="EMBL" id="CCH90101.1"/>
    </source>
</evidence>
<name>I4F388_MODI5</name>
<evidence type="ECO:0000256" key="2">
    <source>
        <dbReference type="SAM" id="SignalP"/>
    </source>
</evidence>
<dbReference type="OrthoDB" id="514320at2"/>
<feature type="domain" description="Peptidoglycan recognition protein family" evidence="3">
    <location>
        <begin position="196"/>
        <end position="344"/>
    </location>
</feature>
<proteinExistence type="inferred from homology"/>
<dbReference type="InterPro" id="IPR002502">
    <property type="entry name" value="Amidase_domain"/>
</dbReference>
<dbReference type="STRING" id="477641.MODMU_4720"/>
<reference evidence="4 5" key="1">
    <citation type="journal article" date="2012" name="J. Bacteriol.">
        <title>Genome Sequence of Radiation-Resistant Modestobacter marinus Strain BC501, a Representative Actinobacterium That Thrives on Calcareous Stone Surfaces.</title>
        <authorList>
            <person name="Normand P."/>
            <person name="Gury J."/>
            <person name="Pujic P."/>
            <person name="Chouaia B."/>
            <person name="Crotti E."/>
            <person name="Brusetti L."/>
            <person name="Daffonchio D."/>
            <person name="Vacherie B."/>
            <person name="Barbe V."/>
            <person name="Medigue C."/>
            <person name="Calteau A."/>
            <person name="Ghodhbane-Gtari F."/>
            <person name="Essoussi I."/>
            <person name="Nouioui I."/>
            <person name="Abbassi-Ghozzi I."/>
            <person name="Gtari M."/>
        </authorList>
    </citation>
    <scope>NUCLEOTIDE SEQUENCE [LARGE SCALE GENOMIC DNA]</scope>
    <source>
        <strain evidence="5">BC 501</strain>
    </source>
</reference>
<protein>
    <submittedName>
        <fullName evidence="4">LGFP repeat protein</fullName>
    </submittedName>
</protein>
<sequence>MRRILAGSTAFFALTATLLVVPVYAAPLPEPEPVTTSSDEVAMGSVEDPAPAADVQEGTTDPVAGVAASAPTLTVSRTGTDPFSLVGVTWAQDPAVTDTLVQVRVQDDDGVWGPWTEVAQETADQSAADTGAVLRGGTSPLWTGPSTGVEVELVTRSGAQPTDVTLDLVDPGESDADSAPGAPEVTDTAHAATTMPAVYSRAQWGADEKLRTWAPQYASTIKAATIHHTADSNDYAAADVPAILRSIYRYQAVSLGWGDIGYNVVVDKFGRLWEGRSGGLSSTVMGAHAGGFNTATFGVSMLGNYDIAPTTQPLIDAVEAIIAWKFSLYGVDPRGTASLTSSGGGTAKYAAGVTVTKPTIFGHRDVGSTICPGRYGYARLDEVRAGVAALMATGSEPTIAARYAADPALRSSLGAAVGSGGTTAGVSWQQYERGYVYWTPSTGAHVVSGQIWGVYTAAGGPAVLGAPLTDELATPDGVGRYNHFANGASVYWTAGTGAQLVQGQIRDLWARTGWENGPLGYPTSGEKAGGGGRYHSFQKGTVFWTSAAGAVELHGPLASDWISRGGLSWALPTSSTLAVAGGTFATFSGDRSLYWSSATGGHVVQGQVRGLYTAKGGPAGVLGFPLSDEEAASGGVRSNTFANGIVYWSPAGGAYAVEGDIAKKWTAAGGLASGLGLPVTNETATPNGVGRYNHFANSSSIYWSPTTGAQVVSGQIRALWAASGWENGPLGYPTGDERTTADGKGRYSTFQQGAVLWTAAGGPHVVYGSIYQRYVAMGGVLSALGYPTSDEHAVAGGRASDFQGGTLTWTAATGAVTVRYR</sequence>
<dbReference type="SUPFAM" id="SSF55846">
    <property type="entry name" value="N-acetylmuramoyl-L-alanine amidase-like"/>
    <property type="match status" value="1"/>
</dbReference>
<dbReference type="Pfam" id="PF01510">
    <property type="entry name" value="Amidase_2"/>
    <property type="match status" value="1"/>
</dbReference>
<keyword evidence="5" id="KW-1185">Reference proteome</keyword>
<dbReference type="PANTHER" id="PTHR11022:SF41">
    <property type="entry name" value="PEPTIDOGLYCAN-RECOGNITION PROTEIN LC-RELATED"/>
    <property type="match status" value="1"/>
</dbReference>
<dbReference type="GO" id="GO:0009253">
    <property type="term" value="P:peptidoglycan catabolic process"/>
    <property type="evidence" value="ECO:0007669"/>
    <property type="project" value="InterPro"/>
</dbReference>
<gene>
    <name evidence="4" type="ordered locus">MODMU_4720</name>
</gene>
<dbReference type="InterPro" id="IPR013207">
    <property type="entry name" value="LGFP"/>
</dbReference>
<dbReference type="InterPro" id="IPR006619">
    <property type="entry name" value="PGRP_domain_met/bac"/>
</dbReference>
<dbReference type="CDD" id="cd06583">
    <property type="entry name" value="PGRP"/>
    <property type="match status" value="1"/>
</dbReference>
<dbReference type="GO" id="GO:0008745">
    <property type="term" value="F:N-acetylmuramoyl-L-alanine amidase activity"/>
    <property type="evidence" value="ECO:0007669"/>
    <property type="project" value="InterPro"/>
</dbReference>
<dbReference type="PANTHER" id="PTHR11022">
    <property type="entry name" value="PEPTIDOGLYCAN RECOGNITION PROTEIN"/>
    <property type="match status" value="1"/>
</dbReference>
<dbReference type="OMA" id="GYFVRFQ"/>
<evidence type="ECO:0000256" key="1">
    <source>
        <dbReference type="ARBA" id="ARBA00007553"/>
    </source>
</evidence>
<evidence type="ECO:0000313" key="5">
    <source>
        <dbReference type="Proteomes" id="UP000006461"/>
    </source>
</evidence>
<dbReference type="Pfam" id="PF08310">
    <property type="entry name" value="LGFP"/>
    <property type="match status" value="8"/>
</dbReference>
<dbReference type="GO" id="GO:0008270">
    <property type="term" value="F:zinc ion binding"/>
    <property type="evidence" value="ECO:0007669"/>
    <property type="project" value="InterPro"/>
</dbReference>
<keyword evidence="2" id="KW-0732">Signal</keyword>
<dbReference type="Proteomes" id="UP000006461">
    <property type="component" value="Chromosome"/>
</dbReference>
<dbReference type="AlphaFoldDB" id="I4F388"/>
<dbReference type="KEGG" id="mmar:MODMU_4720"/>
<dbReference type="HOGENOM" id="CLU_314906_0_0_11"/>
<dbReference type="InterPro" id="IPR015510">
    <property type="entry name" value="PGRP"/>
</dbReference>
<dbReference type="InterPro" id="IPR036505">
    <property type="entry name" value="Amidase/PGRP_sf"/>
</dbReference>
<organism evidence="4 5">
    <name type="scientific">Modestobacter italicus (strain DSM 44449 / CECT 9708 / BC 501)</name>
    <dbReference type="NCBI Taxonomy" id="2732864"/>
    <lineage>
        <taxon>Bacteria</taxon>
        <taxon>Bacillati</taxon>
        <taxon>Actinomycetota</taxon>
        <taxon>Actinomycetes</taxon>
        <taxon>Geodermatophilales</taxon>
        <taxon>Geodermatophilaceae</taxon>
        <taxon>Modestobacter</taxon>
    </lineage>
</organism>
<dbReference type="EMBL" id="FO203431">
    <property type="protein sequence ID" value="CCH90101.1"/>
    <property type="molecule type" value="Genomic_DNA"/>
</dbReference>
<comment type="similarity">
    <text evidence="1">Belongs to the N-acetylmuramoyl-L-alanine amidase 2 family.</text>
</comment>
<dbReference type="SMART" id="SM00701">
    <property type="entry name" value="PGRP"/>
    <property type="match status" value="1"/>
</dbReference>
<accession>I4F388</accession>